<dbReference type="InterPro" id="IPR045164">
    <property type="entry name" value="RBM41/RNPC3"/>
</dbReference>
<feature type="region of interest" description="Disordered" evidence="3">
    <location>
        <begin position="115"/>
        <end position="142"/>
    </location>
</feature>
<dbReference type="GeneID" id="9185812"/>
<dbReference type="GO" id="GO:0005681">
    <property type="term" value="C:spliceosomal complex"/>
    <property type="evidence" value="ECO:0007669"/>
    <property type="project" value="EnsemblFungi"/>
</dbReference>
<dbReference type="RefSeq" id="XP_002841027.1">
    <property type="nucleotide sequence ID" value="XM_002840981.1"/>
</dbReference>
<dbReference type="KEGG" id="tml:GSTUM_00009927001"/>
<dbReference type="HOGENOM" id="CLU_041869_2_1_1"/>
<dbReference type="InterPro" id="IPR012677">
    <property type="entry name" value="Nucleotide-bd_a/b_plait_sf"/>
</dbReference>
<dbReference type="InterPro" id="IPR000504">
    <property type="entry name" value="RRM_dom"/>
</dbReference>
<dbReference type="STRING" id="656061.D5GL25"/>
<feature type="compositionally biased region" description="Acidic residues" evidence="3">
    <location>
        <begin position="125"/>
        <end position="142"/>
    </location>
</feature>
<dbReference type="GO" id="GO:0005686">
    <property type="term" value="C:U2 snRNP"/>
    <property type="evidence" value="ECO:0007669"/>
    <property type="project" value="EnsemblFungi"/>
</dbReference>
<evidence type="ECO:0000313" key="5">
    <source>
        <dbReference type="EMBL" id="CAZ85218.1"/>
    </source>
</evidence>
<dbReference type="GO" id="GO:0000398">
    <property type="term" value="P:mRNA splicing, via spliceosome"/>
    <property type="evidence" value="ECO:0007669"/>
    <property type="project" value="TreeGrafter"/>
</dbReference>
<dbReference type="FunCoup" id="D5GL25">
    <property type="interactions" value="125"/>
</dbReference>
<dbReference type="CDD" id="cd12246">
    <property type="entry name" value="RRM1_U1A_like"/>
    <property type="match status" value="1"/>
</dbReference>
<reference evidence="5 6" key="1">
    <citation type="journal article" date="2010" name="Nature">
        <title>Perigord black truffle genome uncovers evolutionary origins and mechanisms of symbiosis.</title>
        <authorList>
            <person name="Martin F."/>
            <person name="Kohler A."/>
            <person name="Murat C."/>
            <person name="Balestrini R."/>
            <person name="Coutinho P.M."/>
            <person name="Jaillon O."/>
            <person name="Montanini B."/>
            <person name="Morin E."/>
            <person name="Noel B."/>
            <person name="Percudani R."/>
            <person name="Porcel B."/>
            <person name="Rubini A."/>
            <person name="Amicucci A."/>
            <person name="Amselem J."/>
            <person name="Anthouard V."/>
            <person name="Arcioni S."/>
            <person name="Artiguenave F."/>
            <person name="Aury J.M."/>
            <person name="Ballario P."/>
            <person name="Bolchi A."/>
            <person name="Brenna A."/>
            <person name="Brun A."/>
            <person name="Buee M."/>
            <person name="Cantarel B."/>
            <person name="Chevalier G."/>
            <person name="Couloux A."/>
            <person name="Da Silva C."/>
            <person name="Denoeud F."/>
            <person name="Duplessis S."/>
            <person name="Ghignone S."/>
            <person name="Hilselberger B."/>
            <person name="Iotti M."/>
            <person name="Marcais B."/>
            <person name="Mello A."/>
            <person name="Miranda M."/>
            <person name="Pacioni G."/>
            <person name="Quesneville H."/>
            <person name="Riccioni C."/>
            <person name="Ruotolo R."/>
            <person name="Splivallo R."/>
            <person name="Stocchi V."/>
            <person name="Tisserant E."/>
            <person name="Viscomi A.R."/>
            <person name="Zambonelli A."/>
            <person name="Zampieri E."/>
            <person name="Henrissat B."/>
            <person name="Lebrun M.H."/>
            <person name="Paolocci F."/>
            <person name="Bonfante P."/>
            <person name="Ottonello S."/>
            <person name="Wincker P."/>
        </authorList>
    </citation>
    <scope>NUCLEOTIDE SEQUENCE [LARGE SCALE GENOMIC DNA]</scope>
    <source>
        <strain evidence="5 6">Mel28</strain>
    </source>
</reference>
<dbReference type="Proteomes" id="UP000006911">
    <property type="component" value="Unassembled WGS sequence"/>
</dbReference>
<evidence type="ECO:0000256" key="3">
    <source>
        <dbReference type="SAM" id="MobiDB-lite"/>
    </source>
</evidence>
<feature type="domain" description="RRM" evidence="4">
    <location>
        <begin position="19"/>
        <end position="98"/>
    </location>
</feature>
<dbReference type="PROSITE" id="PS50102">
    <property type="entry name" value="RRM"/>
    <property type="match status" value="1"/>
</dbReference>
<dbReference type="eggNOG" id="KOG4206">
    <property type="taxonomic scope" value="Eukaryota"/>
</dbReference>
<dbReference type="AlphaFoldDB" id="D5GL25"/>
<keyword evidence="6" id="KW-1185">Reference proteome</keyword>
<evidence type="ECO:0000256" key="1">
    <source>
        <dbReference type="ARBA" id="ARBA00022884"/>
    </source>
</evidence>
<dbReference type="InterPro" id="IPR035979">
    <property type="entry name" value="RBD_domain_sf"/>
</dbReference>
<dbReference type="InParanoid" id="D5GL25"/>
<gene>
    <name evidence="5" type="ORF">GSTUM_00009927001</name>
</gene>
<dbReference type="PANTHER" id="PTHR16105:SF0">
    <property type="entry name" value="RNA-BINDING REGION-CONTAINING PROTEIN 3"/>
    <property type="match status" value="1"/>
</dbReference>
<name>D5GL25_TUBMM</name>
<evidence type="ECO:0000256" key="2">
    <source>
        <dbReference type="PROSITE-ProRule" id="PRU00176"/>
    </source>
</evidence>
<dbReference type="EMBL" id="FN430344">
    <property type="protein sequence ID" value="CAZ85218.1"/>
    <property type="molecule type" value="Genomic_DNA"/>
</dbReference>
<proteinExistence type="predicted"/>
<dbReference type="PANTHER" id="PTHR16105">
    <property type="entry name" value="RNA-BINDING REGION-CONTAINING PROTEIN 3"/>
    <property type="match status" value="1"/>
</dbReference>
<dbReference type="GO" id="GO:0097157">
    <property type="term" value="F:pre-mRNA intronic binding"/>
    <property type="evidence" value="ECO:0007669"/>
    <property type="project" value="TreeGrafter"/>
</dbReference>
<dbReference type="SMART" id="SM00360">
    <property type="entry name" value="RRM"/>
    <property type="match status" value="1"/>
</dbReference>
<keyword evidence="1 2" id="KW-0694">RNA-binding</keyword>
<dbReference type="GO" id="GO:0030626">
    <property type="term" value="F:U12 snRNA binding"/>
    <property type="evidence" value="ECO:0007669"/>
    <property type="project" value="TreeGrafter"/>
</dbReference>
<evidence type="ECO:0000313" key="6">
    <source>
        <dbReference type="Proteomes" id="UP000006911"/>
    </source>
</evidence>
<dbReference type="OMA" id="NLYMLFA"/>
<dbReference type="FunFam" id="3.30.70.330:FF:000039">
    <property type="entry name" value="U1 small nuclear ribonucleoprotein A"/>
    <property type="match status" value="1"/>
</dbReference>
<evidence type="ECO:0000259" key="4">
    <source>
        <dbReference type="PROSITE" id="PS50102"/>
    </source>
</evidence>
<sequence>MASKHPHQSTTAPPLPPNQTLYVQNLNDKVRKQDLRTELYTLFSTYGVVLDVNALKTMKGRGQAHIAFRDVAAATQAMRALQGFEFFGKEMRIFYGKGKSHAVSKLDGTYSMAAAGAGVKRQRDEESDEDEGEEMDVEDDDD</sequence>
<dbReference type="Pfam" id="PF00076">
    <property type="entry name" value="RRM_1"/>
    <property type="match status" value="1"/>
</dbReference>
<protein>
    <submittedName>
        <fullName evidence="5">(Perigord truffle) hypothetical protein</fullName>
    </submittedName>
</protein>
<dbReference type="Gene3D" id="3.30.70.330">
    <property type="match status" value="1"/>
</dbReference>
<dbReference type="SUPFAM" id="SSF54928">
    <property type="entry name" value="RNA-binding domain, RBD"/>
    <property type="match status" value="1"/>
</dbReference>
<organism evidence="5 6">
    <name type="scientific">Tuber melanosporum (strain Mel28)</name>
    <name type="common">Perigord black truffle</name>
    <dbReference type="NCBI Taxonomy" id="656061"/>
    <lineage>
        <taxon>Eukaryota</taxon>
        <taxon>Fungi</taxon>
        <taxon>Dikarya</taxon>
        <taxon>Ascomycota</taxon>
        <taxon>Pezizomycotina</taxon>
        <taxon>Pezizomycetes</taxon>
        <taxon>Pezizales</taxon>
        <taxon>Tuberaceae</taxon>
        <taxon>Tuber</taxon>
    </lineage>
</organism>
<accession>D5GL25</accession>